<keyword evidence="3" id="KW-1185">Reference proteome</keyword>
<dbReference type="RefSeq" id="WP_370891729.1">
    <property type="nucleotide sequence ID" value="NZ_JBGJLR010000006.1"/>
</dbReference>
<name>A0ABV4IC51_9BURK</name>
<evidence type="ECO:0000313" key="2">
    <source>
        <dbReference type="EMBL" id="MEZ2739410.1"/>
    </source>
</evidence>
<protein>
    <submittedName>
        <fullName evidence="2">Uncharacterized protein</fullName>
    </submittedName>
</protein>
<feature type="signal peptide" evidence="1">
    <location>
        <begin position="1"/>
        <end position="24"/>
    </location>
</feature>
<feature type="chain" id="PRO_5045139784" evidence="1">
    <location>
        <begin position="25"/>
        <end position="136"/>
    </location>
</feature>
<accession>A0ABV4IC51</accession>
<evidence type="ECO:0000256" key="1">
    <source>
        <dbReference type="SAM" id="SignalP"/>
    </source>
</evidence>
<reference evidence="2 3" key="1">
    <citation type="submission" date="2024-08" db="EMBL/GenBank/DDBJ databases">
        <authorList>
            <person name="Feng Z."/>
            <person name="Ronholm J."/>
        </authorList>
    </citation>
    <scope>NUCLEOTIDE SEQUENCE [LARGE SCALE GENOMIC DNA]</scope>
    <source>
        <strain evidence="2 3">4-AB0-8</strain>
    </source>
</reference>
<dbReference type="EMBL" id="JBGJLR010000006">
    <property type="protein sequence ID" value="MEZ2739410.1"/>
    <property type="molecule type" value="Genomic_DNA"/>
</dbReference>
<comment type="caution">
    <text evidence="2">The sequence shown here is derived from an EMBL/GenBank/DDBJ whole genome shotgun (WGS) entry which is preliminary data.</text>
</comment>
<keyword evidence="1" id="KW-0732">Signal</keyword>
<proteinExistence type="predicted"/>
<dbReference type="Proteomes" id="UP001567350">
    <property type="component" value="Unassembled WGS sequence"/>
</dbReference>
<organism evidence="2 3">
    <name type="scientific">Comamonas jiangduensis</name>
    <dbReference type="NCBI Taxonomy" id="1194168"/>
    <lineage>
        <taxon>Bacteria</taxon>
        <taxon>Pseudomonadati</taxon>
        <taxon>Pseudomonadota</taxon>
        <taxon>Betaproteobacteria</taxon>
        <taxon>Burkholderiales</taxon>
        <taxon>Comamonadaceae</taxon>
        <taxon>Comamonas</taxon>
    </lineage>
</organism>
<sequence>MTGLSRFLCFSACLCGLSPLVVWAAPGEDPVTITGRVTYLQLPTSPLARSGNLEYRKDMPDDMAAKVSRYTAKAYTPNTGDIKTEKDVVQSVQTNGTQTTCYQSVGSVSAASGQGVKTTGKDQVVVLRGDLINICN</sequence>
<evidence type="ECO:0000313" key="3">
    <source>
        <dbReference type="Proteomes" id="UP001567350"/>
    </source>
</evidence>
<gene>
    <name evidence="2" type="ORF">ACBP88_08010</name>
</gene>